<feature type="region of interest" description="Disordered" evidence="1">
    <location>
        <begin position="251"/>
        <end position="270"/>
    </location>
</feature>
<evidence type="ECO:0000256" key="1">
    <source>
        <dbReference type="SAM" id="MobiDB-lite"/>
    </source>
</evidence>
<evidence type="ECO:0000313" key="2">
    <source>
        <dbReference type="EMBL" id="KAL2729185.1"/>
    </source>
</evidence>
<reference evidence="2 3" key="1">
    <citation type="journal article" date="2024" name="Ann. Entomol. Soc. Am.">
        <title>Genomic analyses of the southern and eastern yellowjacket wasps (Hymenoptera: Vespidae) reveal evolutionary signatures of social life.</title>
        <authorList>
            <person name="Catto M.A."/>
            <person name="Caine P.B."/>
            <person name="Orr S.E."/>
            <person name="Hunt B.G."/>
            <person name="Goodisman M.A.D."/>
        </authorList>
    </citation>
    <scope>NUCLEOTIDE SEQUENCE [LARGE SCALE GENOMIC DNA]</scope>
    <source>
        <strain evidence="2">233</strain>
        <tissue evidence="2">Head and thorax</tissue>
    </source>
</reference>
<organism evidence="2 3">
    <name type="scientific">Vespula squamosa</name>
    <name type="common">Southern yellow jacket</name>
    <name type="synonym">Wasp</name>
    <dbReference type="NCBI Taxonomy" id="30214"/>
    <lineage>
        <taxon>Eukaryota</taxon>
        <taxon>Metazoa</taxon>
        <taxon>Ecdysozoa</taxon>
        <taxon>Arthropoda</taxon>
        <taxon>Hexapoda</taxon>
        <taxon>Insecta</taxon>
        <taxon>Pterygota</taxon>
        <taxon>Neoptera</taxon>
        <taxon>Endopterygota</taxon>
        <taxon>Hymenoptera</taxon>
        <taxon>Apocrita</taxon>
        <taxon>Aculeata</taxon>
        <taxon>Vespoidea</taxon>
        <taxon>Vespidae</taxon>
        <taxon>Vespinae</taxon>
        <taxon>Vespula</taxon>
    </lineage>
</organism>
<proteinExistence type="predicted"/>
<keyword evidence="3" id="KW-1185">Reference proteome</keyword>
<dbReference type="EMBL" id="JAUDFV010000131">
    <property type="protein sequence ID" value="KAL2729185.1"/>
    <property type="molecule type" value="Genomic_DNA"/>
</dbReference>
<protein>
    <submittedName>
        <fullName evidence="2">Uncharacterized protein</fullName>
    </submittedName>
</protein>
<gene>
    <name evidence="2" type="ORF">V1478_005974</name>
</gene>
<evidence type="ECO:0000313" key="3">
    <source>
        <dbReference type="Proteomes" id="UP001607302"/>
    </source>
</evidence>
<dbReference type="Proteomes" id="UP001607302">
    <property type="component" value="Unassembled WGS sequence"/>
</dbReference>
<feature type="compositionally biased region" description="Basic residues" evidence="1">
    <location>
        <begin position="251"/>
        <end position="268"/>
    </location>
</feature>
<name>A0ABD2B8X1_VESSQ</name>
<dbReference type="AlphaFoldDB" id="A0ABD2B8X1"/>
<accession>A0ABD2B8X1</accession>
<sequence>MSKEVVKQETDLPEYKGSVSISVDIPISNVSTFFQPSECVGCIGHRITLSIYKVQKYVSFREFMLVNAYSSKLIRVECLTDMDEVAGHDSNYSNYFHCMSIFGNEKSLQFFVKSTITYQLSLRMIRYRKIMDKKSDEKKKKKNERGNIRALKLVLSKEKFTTTRRGTLGIIVKYEDRRRACISNAAENADCRCQNAQRYTNRELSPDSHCSSQLRTIYVCANRPEAPFVWITTASSDFRKYDTSPLKRMLKGSERKRKRKRKRKRNRRDVRGWYAKIEPSEREISSGPLVEPNLSRRALNAVEHPIKHGTHHSTYNIFKIYQEVTSQDRICVNSIVTVVEYYYLFRKNSIKYTKLDVVGSLSLIR</sequence>
<comment type="caution">
    <text evidence="2">The sequence shown here is derived from an EMBL/GenBank/DDBJ whole genome shotgun (WGS) entry which is preliminary data.</text>
</comment>